<name>K1VQ93_TRIAC</name>
<evidence type="ECO:0000256" key="5">
    <source>
        <dbReference type="ARBA" id="ARBA00006288"/>
    </source>
</evidence>
<keyword evidence="7 12" id="KW-0274">FAD</keyword>
<comment type="caution">
    <text evidence="18">The sequence shown here is derived from an EMBL/GenBank/DDBJ whole genome shotgun (WGS) entry which is preliminary data.</text>
</comment>
<dbReference type="InterPro" id="IPR046373">
    <property type="entry name" value="Acyl-CoA_Oxase/DH_mid-dom_sf"/>
</dbReference>
<accession>K1VQ93</accession>
<dbReference type="OMA" id="AHAQYMV"/>
<dbReference type="Gene3D" id="1.10.540.10">
    <property type="entry name" value="Acyl-CoA dehydrogenase/oxidase, N-terminal domain"/>
    <property type="match status" value="1"/>
</dbReference>
<dbReference type="Pfam" id="PF22924">
    <property type="entry name" value="ACOX_C_alpha1"/>
    <property type="match status" value="1"/>
</dbReference>
<dbReference type="Gene3D" id="1.20.140.10">
    <property type="entry name" value="Butyryl-CoA Dehydrogenase, subunit A, domain 3"/>
    <property type="match status" value="2"/>
</dbReference>
<feature type="binding site" evidence="14">
    <location>
        <position position="194"/>
    </location>
    <ligand>
        <name>FAD</name>
        <dbReference type="ChEBI" id="CHEBI:57692"/>
    </ligand>
</feature>
<sequence length="700" mass="77778">MPRQPPPPEWVQKLQPSSPQGADLLAAERAGSGVNVDRLAELLHTREVLDKRAAIEKIVAAEPVFDKTELLSMGRVERMQRSLARGKKLKQLQKQHNWSFEDYKVANTIAGEPTTYGLHDSMWLVTLREQGTPEQHKLFLEPALANKYIGCYAQTELGHGSNVRGLETTATWDPTDKTFVLNSPYLTASKWWIGSLGKVANHAIVMAQLFVNGKNHGPHPFVLQIRDLKTHEPLPNIYVGDQGPKFGYNSMDNGFMLLNKVKIPHINMLARFNVVDPETSEYRRVGSPSLIYGTLTWVRSTIVLEAGAALARGVTVATRYCAVRRQFQDRDAEEAGLKTGETAVLNYKMVQQRLLPLLAATYALHFTGRGMMAMYNANQEAMNKNLAAGAKDARGAGPEELNPGAELLADLHATSCGLKALGSTIAVEGLEVTRRACGGHGFSSYSGIGPWYADYLPTATWEGDNYMLTQQVARYLLKTARQVIDGVAPKNETAEILQFYISRKDTGVANDVLNNDADIVRAFAWRTAFLTLEALKLRDKEKKSWNSLLVAFWRLSTAHSQYLVVRNFYDAVFKDPARLAGNVGDVTADVLQDLFRLFALNTIENHAAEFVTSGAITNNQLTLARVKGVSNLLDRIRPHAVKLVDAWSFSDFLLASSLGRYDGKVYQDLFERARNNPVNELIFDPYPDSDVLIKRTGAKL</sequence>
<evidence type="ECO:0000256" key="8">
    <source>
        <dbReference type="ARBA" id="ARBA00022832"/>
    </source>
</evidence>
<dbReference type="PANTHER" id="PTHR10909">
    <property type="entry name" value="ELECTRON TRANSPORT OXIDOREDUCTASE"/>
    <property type="match status" value="1"/>
</dbReference>
<dbReference type="PANTHER" id="PTHR10909:SF250">
    <property type="entry name" value="PEROXISOMAL ACYL-COENZYME A OXIDASE 1"/>
    <property type="match status" value="1"/>
</dbReference>
<feature type="domain" description="Acyl-CoA oxidase C-terminal" evidence="15">
    <location>
        <begin position="517"/>
        <end position="680"/>
    </location>
</feature>
<dbReference type="UniPathway" id="UPA00661"/>
<evidence type="ECO:0000256" key="3">
    <source>
        <dbReference type="ARBA" id="ARBA00004275"/>
    </source>
</evidence>
<keyword evidence="11" id="KW-0576">Peroxisome</keyword>
<dbReference type="InterPro" id="IPR037069">
    <property type="entry name" value="AcylCoA_DH/ox_N_sf"/>
</dbReference>
<dbReference type="STRING" id="1220162.K1VQ93"/>
<dbReference type="GO" id="GO:0055088">
    <property type="term" value="P:lipid homeostasis"/>
    <property type="evidence" value="ECO:0007669"/>
    <property type="project" value="TreeGrafter"/>
</dbReference>
<feature type="domain" description="Acyl-coenzyme A oxidase N-terminal" evidence="16">
    <location>
        <begin position="35"/>
        <end position="147"/>
    </location>
</feature>
<dbReference type="Proteomes" id="UP000006757">
    <property type="component" value="Unassembled WGS sequence"/>
</dbReference>
<dbReference type="OrthoDB" id="538336at2759"/>
<dbReference type="GO" id="GO:0005777">
    <property type="term" value="C:peroxisome"/>
    <property type="evidence" value="ECO:0007669"/>
    <property type="project" value="UniProtKB-SubCell"/>
</dbReference>
<comment type="subcellular location">
    <subcellularLocation>
        <location evidence="3">Peroxisome</location>
    </subcellularLocation>
</comment>
<dbReference type="EMBL" id="AMBO01000313">
    <property type="protein sequence ID" value="EKD01582.1"/>
    <property type="molecule type" value="Genomic_DNA"/>
</dbReference>
<evidence type="ECO:0000256" key="12">
    <source>
        <dbReference type="PIRNR" id="PIRNR000168"/>
    </source>
</evidence>
<dbReference type="Gene3D" id="2.40.110.10">
    <property type="entry name" value="Butyryl-CoA Dehydrogenase, subunit A, domain 2"/>
    <property type="match status" value="1"/>
</dbReference>
<dbReference type="InterPro" id="IPR036250">
    <property type="entry name" value="AcylCo_DH-like_C"/>
</dbReference>
<evidence type="ECO:0000259" key="16">
    <source>
        <dbReference type="Pfam" id="PF14749"/>
    </source>
</evidence>
<dbReference type="GO" id="GO:0003997">
    <property type="term" value="F:acyl-CoA oxidase activity"/>
    <property type="evidence" value="ECO:0007669"/>
    <property type="project" value="UniProtKB-EC"/>
</dbReference>
<comment type="cofactor">
    <cofactor evidence="2">
        <name>FAD</name>
        <dbReference type="ChEBI" id="CHEBI:57692"/>
    </cofactor>
</comment>
<dbReference type="SUPFAM" id="SSF56645">
    <property type="entry name" value="Acyl-CoA dehydrogenase NM domain-like"/>
    <property type="match status" value="1"/>
</dbReference>
<keyword evidence="6 12" id="KW-0285">Flavoprotein</keyword>
<dbReference type="SUPFAM" id="SSF47203">
    <property type="entry name" value="Acyl-CoA dehydrogenase C-terminal domain-like"/>
    <property type="match status" value="2"/>
</dbReference>
<dbReference type="GO" id="GO:0005504">
    <property type="term" value="F:fatty acid binding"/>
    <property type="evidence" value="ECO:0007669"/>
    <property type="project" value="TreeGrafter"/>
</dbReference>
<dbReference type="eggNOG" id="KOG0136">
    <property type="taxonomic scope" value="Eukaryota"/>
</dbReference>
<organism evidence="18 19">
    <name type="scientific">Trichosporon asahii var. asahii (strain CBS 8904)</name>
    <name type="common">Yeast</name>
    <dbReference type="NCBI Taxonomy" id="1220162"/>
    <lineage>
        <taxon>Eukaryota</taxon>
        <taxon>Fungi</taxon>
        <taxon>Dikarya</taxon>
        <taxon>Basidiomycota</taxon>
        <taxon>Agaricomycotina</taxon>
        <taxon>Tremellomycetes</taxon>
        <taxon>Trichosporonales</taxon>
        <taxon>Trichosporonaceae</taxon>
        <taxon>Trichosporon</taxon>
    </lineage>
</organism>
<evidence type="ECO:0000256" key="13">
    <source>
        <dbReference type="PIRSR" id="PIRSR000168-1"/>
    </source>
</evidence>
<dbReference type="FunFam" id="1.20.140.10:FF:000015">
    <property type="entry name" value="Acyl-coenzyme A oxidase"/>
    <property type="match status" value="1"/>
</dbReference>
<keyword evidence="19" id="KW-1185">Reference proteome</keyword>
<evidence type="ECO:0000256" key="9">
    <source>
        <dbReference type="ARBA" id="ARBA00023002"/>
    </source>
</evidence>
<dbReference type="GO" id="GO:0033540">
    <property type="term" value="P:fatty acid beta-oxidation using acyl-CoA oxidase"/>
    <property type="evidence" value="ECO:0007669"/>
    <property type="project" value="UniProtKB-UniPathway"/>
</dbReference>
<feature type="binding site" evidence="14">
    <location>
        <position position="155"/>
    </location>
    <ligand>
        <name>FAD</name>
        <dbReference type="ChEBI" id="CHEBI:57692"/>
    </ligand>
</feature>
<evidence type="ECO:0000313" key="18">
    <source>
        <dbReference type="EMBL" id="EKD01582.1"/>
    </source>
</evidence>
<evidence type="ECO:0000259" key="15">
    <source>
        <dbReference type="Pfam" id="PF01756"/>
    </source>
</evidence>
<protein>
    <recommendedName>
        <fullName evidence="12">Acyl-coenzyme A oxidase</fullName>
    </recommendedName>
</protein>
<evidence type="ECO:0000313" key="19">
    <source>
        <dbReference type="Proteomes" id="UP000006757"/>
    </source>
</evidence>
<evidence type="ECO:0000256" key="11">
    <source>
        <dbReference type="ARBA" id="ARBA00023140"/>
    </source>
</evidence>
<keyword evidence="8" id="KW-0276">Fatty acid metabolism</keyword>
<keyword evidence="10" id="KW-0443">Lipid metabolism</keyword>
<dbReference type="PIRSF" id="PIRSF000168">
    <property type="entry name" value="Acyl-CoA_oxidase"/>
    <property type="match status" value="1"/>
</dbReference>
<dbReference type="InterPro" id="IPR055060">
    <property type="entry name" value="ACOX_C_alpha1"/>
</dbReference>
<dbReference type="InParanoid" id="K1VQ93"/>
<dbReference type="AlphaFoldDB" id="K1VQ93"/>
<evidence type="ECO:0000256" key="6">
    <source>
        <dbReference type="ARBA" id="ARBA00022630"/>
    </source>
</evidence>
<feature type="domain" description="Acyl-CoA oxidase C-alpha1" evidence="17">
    <location>
        <begin position="292"/>
        <end position="477"/>
    </location>
</feature>
<dbReference type="HOGENOM" id="CLU_014629_3_1_1"/>
<dbReference type="InterPro" id="IPR009100">
    <property type="entry name" value="AcylCoA_DH/oxidase_NM_dom_sf"/>
</dbReference>
<dbReference type="GO" id="GO:0071949">
    <property type="term" value="F:FAD binding"/>
    <property type="evidence" value="ECO:0007669"/>
    <property type="project" value="InterPro"/>
</dbReference>
<dbReference type="Pfam" id="PF14749">
    <property type="entry name" value="Acyl-CoA_ox_N"/>
    <property type="match status" value="1"/>
</dbReference>
<comment type="pathway">
    <text evidence="4">Lipid metabolism; peroxisomal fatty acid beta-oxidation.</text>
</comment>
<dbReference type="InterPro" id="IPR029320">
    <property type="entry name" value="Acyl-CoA_ox_N"/>
</dbReference>
<dbReference type="InterPro" id="IPR002655">
    <property type="entry name" value="Acyl-CoA_oxidase_C"/>
</dbReference>
<evidence type="ECO:0000259" key="17">
    <source>
        <dbReference type="Pfam" id="PF22924"/>
    </source>
</evidence>
<dbReference type="FunFam" id="1.20.140.10:FF:000013">
    <property type="entry name" value="Acyl-coenzyme A oxidase"/>
    <property type="match status" value="1"/>
</dbReference>
<dbReference type="Pfam" id="PF01756">
    <property type="entry name" value="ACOX"/>
    <property type="match status" value="1"/>
</dbReference>
<feature type="active site" description="Proton acceptor" evidence="13">
    <location>
        <position position="462"/>
    </location>
</feature>
<proteinExistence type="inferred from homology"/>
<evidence type="ECO:0000256" key="1">
    <source>
        <dbReference type="ARBA" id="ARBA00001201"/>
    </source>
</evidence>
<reference evidence="18 19" key="1">
    <citation type="journal article" date="2012" name="Eukaryot. Cell">
        <title>Genome sequence of the Trichosporon asahii environmental strain CBS 8904.</title>
        <authorList>
            <person name="Yang R.Y."/>
            <person name="Li H.T."/>
            <person name="Zhu H."/>
            <person name="Zhou G.P."/>
            <person name="Wang M."/>
            <person name="Wang L."/>
        </authorList>
    </citation>
    <scope>NUCLEOTIDE SEQUENCE [LARGE SCALE GENOMIC DNA]</scope>
    <source>
        <strain evidence="18 19">CBS 8904</strain>
    </source>
</reference>
<dbReference type="InterPro" id="IPR012258">
    <property type="entry name" value="Acyl-CoA_oxidase"/>
</dbReference>
<dbReference type="FunFam" id="2.40.110.10:FF:000003">
    <property type="entry name" value="Acyl-coenzyme A oxidase"/>
    <property type="match status" value="1"/>
</dbReference>
<evidence type="ECO:0000256" key="10">
    <source>
        <dbReference type="ARBA" id="ARBA00023098"/>
    </source>
</evidence>
<evidence type="ECO:0000256" key="7">
    <source>
        <dbReference type="ARBA" id="ARBA00022827"/>
    </source>
</evidence>
<evidence type="ECO:0000256" key="4">
    <source>
        <dbReference type="ARBA" id="ARBA00004846"/>
    </source>
</evidence>
<evidence type="ECO:0000256" key="2">
    <source>
        <dbReference type="ARBA" id="ARBA00001974"/>
    </source>
</evidence>
<comment type="catalytic activity">
    <reaction evidence="1">
        <text>a 2,3-saturated acyl-CoA + O2 = a (2E)-enoyl-CoA + H2O2</text>
        <dbReference type="Rhea" id="RHEA:38959"/>
        <dbReference type="ChEBI" id="CHEBI:15379"/>
        <dbReference type="ChEBI" id="CHEBI:16240"/>
        <dbReference type="ChEBI" id="CHEBI:58856"/>
        <dbReference type="ChEBI" id="CHEBI:65111"/>
        <dbReference type="EC" id="1.3.3.6"/>
    </reaction>
</comment>
<gene>
    <name evidence="18" type="ORF">A1Q2_04143</name>
</gene>
<evidence type="ECO:0000256" key="14">
    <source>
        <dbReference type="PIRSR" id="PIRSR000168-2"/>
    </source>
</evidence>
<keyword evidence="9" id="KW-0560">Oxidoreductase</keyword>
<comment type="similarity">
    <text evidence="5 12">Belongs to the acyl-CoA oxidase family.</text>
</comment>